<dbReference type="InterPro" id="IPR002938">
    <property type="entry name" value="FAD-bd"/>
</dbReference>
<evidence type="ECO:0000256" key="3">
    <source>
        <dbReference type="ARBA" id="ARBA00022827"/>
    </source>
</evidence>
<dbReference type="SUPFAM" id="SSF54373">
    <property type="entry name" value="FAD-linked reductases, C-terminal domain"/>
    <property type="match status" value="1"/>
</dbReference>
<comment type="similarity">
    <text evidence="1">Belongs to the paxM FAD-dependent monooxygenase family.</text>
</comment>
<comment type="caution">
    <text evidence="7">The sequence shown here is derived from an EMBL/GenBank/DDBJ whole genome shotgun (WGS) entry which is preliminary data.</text>
</comment>
<dbReference type="PANTHER" id="PTHR46720:SF3">
    <property type="entry name" value="FAD-BINDING DOMAIN-CONTAINING PROTEIN-RELATED"/>
    <property type="match status" value="1"/>
</dbReference>
<evidence type="ECO:0000256" key="1">
    <source>
        <dbReference type="ARBA" id="ARBA00007992"/>
    </source>
</evidence>
<name>A0ABR1NSW6_DIAER</name>
<protein>
    <recommendedName>
        <fullName evidence="6">FAD-binding domain-containing protein</fullName>
    </recommendedName>
</protein>
<dbReference type="InterPro" id="IPR051104">
    <property type="entry name" value="FAD_monoxygenase"/>
</dbReference>
<feature type="transmembrane region" description="Helical" evidence="5">
    <location>
        <begin position="12"/>
        <end position="30"/>
    </location>
</feature>
<keyword evidence="8" id="KW-1185">Reference proteome</keyword>
<dbReference type="PANTHER" id="PTHR46720">
    <property type="entry name" value="HYDROXYLASE, PUTATIVE (AFU_ORTHOLOGUE AFUA_3G01460)-RELATED"/>
    <property type="match status" value="1"/>
</dbReference>
<evidence type="ECO:0000256" key="4">
    <source>
        <dbReference type="ARBA" id="ARBA00023002"/>
    </source>
</evidence>
<dbReference type="Gene3D" id="3.50.50.60">
    <property type="entry name" value="FAD/NAD(P)-binding domain"/>
    <property type="match status" value="1"/>
</dbReference>
<proteinExistence type="inferred from homology"/>
<dbReference type="SUPFAM" id="SSF51905">
    <property type="entry name" value="FAD/NAD(P)-binding domain"/>
    <property type="match status" value="1"/>
</dbReference>
<keyword evidence="5" id="KW-1133">Transmembrane helix</keyword>
<keyword evidence="5" id="KW-0812">Transmembrane</keyword>
<dbReference type="Pfam" id="PF01494">
    <property type="entry name" value="FAD_binding_3"/>
    <property type="match status" value="1"/>
</dbReference>
<sequence length="432" mass="46893">MGSTTSQKPFTIAIVGGGIGGVSLAIGLAARNVPFHIYESAPSFGEIGAGVTFGPNVIRAMHGLSPDMLRAYSRHVTANEPPELADTFLTYRRGWLPYGEDETWMPPKIFNMVNRVQEIDGMTFPVRCCVHRAKLLDELVRLLPEGSASFNKTFVSVTENGSDTGGGIVLTFADGSTATASALVGCDGIKSRTRKLVHGSDAEPEYSGYVGYRAMAPRDAYERVMGKELAGTGNLFLCPSGHAVAYPVEHGSALNIFATSSPPGGVWKEKEWRAPLRDGELVDACRELHPGIVKLLQEHGNGETWATFHYPQDQPYFHGRLCLMGDAAHATTPHMGAGAGMAIEDAHMLSGLLGSVQTPSDVEKAFQAFDQVRRPRTQEVIERSKKNVVRYKALATAEGPDLSRLRAESFETFGWLFDFDLDESLQKAISTL</sequence>
<evidence type="ECO:0000313" key="8">
    <source>
        <dbReference type="Proteomes" id="UP001430848"/>
    </source>
</evidence>
<accession>A0ABR1NSW6</accession>
<evidence type="ECO:0000313" key="7">
    <source>
        <dbReference type="EMBL" id="KAK7713908.1"/>
    </source>
</evidence>
<evidence type="ECO:0000259" key="6">
    <source>
        <dbReference type="Pfam" id="PF01494"/>
    </source>
</evidence>
<keyword evidence="3" id="KW-0274">FAD</keyword>
<keyword evidence="2" id="KW-0285">Flavoprotein</keyword>
<feature type="domain" description="FAD-binding" evidence="6">
    <location>
        <begin position="12"/>
        <end position="384"/>
    </location>
</feature>
<keyword evidence="5" id="KW-0472">Membrane</keyword>
<reference evidence="7 8" key="1">
    <citation type="submission" date="2024-02" db="EMBL/GenBank/DDBJ databases">
        <title>De novo assembly and annotation of 12 fungi associated with fruit tree decline syndrome in Ontario, Canada.</title>
        <authorList>
            <person name="Sulman M."/>
            <person name="Ellouze W."/>
            <person name="Ilyukhin E."/>
        </authorList>
    </citation>
    <scope>NUCLEOTIDE SEQUENCE [LARGE SCALE GENOMIC DNA]</scope>
    <source>
        <strain evidence="7 8">M169</strain>
    </source>
</reference>
<keyword evidence="4" id="KW-0560">Oxidoreductase</keyword>
<dbReference type="InterPro" id="IPR036188">
    <property type="entry name" value="FAD/NAD-bd_sf"/>
</dbReference>
<dbReference type="Proteomes" id="UP001430848">
    <property type="component" value="Unassembled WGS sequence"/>
</dbReference>
<evidence type="ECO:0000256" key="2">
    <source>
        <dbReference type="ARBA" id="ARBA00022630"/>
    </source>
</evidence>
<gene>
    <name evidence="7" type="ORF">SLS63_011860</name>
</gene>
<evidence type="ECO:0000256" key="5">
    <source>
        <dbReference type="SAM" id="Phobius"/>
    </source>
</evidence>
<dbReference type="PRINTS" id="PR00420">
    <property type="entry name" value="RNGMNOXGNASE"/>
</dbReference>
<dbReference type="EMBL" id="JAKNSF020000120">
    <property type="protein sequence ID" value="KAK7713908.1"/>
    <property type="molecule type" value="Genomic_DNA"/>
</dbReference>
<organism evidence="7 8">
    <name type="scientific">Diaporthe eres</name>
    <name type="common">Phomopsis oblonga</name>
    <dbReference type="NCBI Taxonomy" id="83184"/>
    <lineage>
        <taxon>Eukaryota</taxon>
        <taxon>Fungi</taxon>
        <taxon>Dikarya</taxon>
        <taxon>Ascomycota</taxon>
        <taxon>Pezizomycotina</taxon>
        <taxon>Sordariomycetes</taxon>
        <taxon>Sordariomycetidae</taxon>
        <taxon>Diaporthales</taxon>
        <taxon>Diaporthaceae</taxon>
        <taxon>Diaporthe</taxon>
        <taxon>Diaporthe eres species complex</taxon>
    </lineage>
</organism>